<feature type="region of interest" description="Disordered" evidence="7">
    <location>
        <begin position="451"/>
        <end position="505"/>
    </location>
</feature>
<dbReference type="Proteomes" id="UP000606974">
    <property type="component" value="Unassembled WGS sequence"/>
</dbReference>
<dbReference type="InterPro" id="IPR008271">
    <property type="entry name" value="Ser/Thr_kinase_AS"/>
</dbReference>
<evidence type="ECO:0000256" key="2">
    <source>
        <dbReference type="ARBA" id="ARBA00022679"/>
    </source>
</evidence>
<dbReference type="GO" id="GO:0098813">
    <property type="term" value="P:nuclear chromosome segregation"/>
    <property type="evidence" value="ECO:0007669"/>
    <property type="project" value="UniProtKB-ARBA"/>
</dbReference>
<keyword evidence="2" id="KW-0808">Transferase</keyword>
<feature type="compositionally biased region" description="Polar residues" evidence="7">
    <location>
        <begin position="393"/>
        <end position="405"/>
    </location>
</feature>
<dbReference type="GO" id="GO:0000776">
    <property type="term" value="C:kinetochore"/>
    <property type="evidence" value="ECO:0007669"/>
    <property type="project" value="TreeGrafter"/>
</dbReference>
<keyword evidence="5 6" id="KW-0067">ATP-binding</keyword>
<dbReference type="InterPro" id="IPR017441">
    <property type="entry name" value="Protein_kinase_ATP_BS"/>
</dbReference>
<dbReference type="GO" id="GO:0004674">
    <property type="term" value="F:protein serine/threonine kinase activity"/>
    <property type="evidence" value="ECO:0007669"/>
    <property type="project" value="UniProtKB-KW"/>
</dbReference>
<keyword evidence="3 6" id="KW-0547">Nucleotide-binding</keyword>
<dbReference type="SMART" id="SM00220">
    <property type="entry name" value="S_TKc"/>
    <property type="match status" value="1"/>
</dbReference>
<evidence type="ECO:0000313" key="10">
    <source>
        <dbReference type="Proteomes" id="UP000606974"/>
    </source>
</evidence>
<keyword evidence="1" id="KW-0723">Serine/threonine-protein kinase</keyword>
<feature type="compositionally biased region" description="Polar residues" evidence="7">
    <location>
        <begin position="457"/>
        <end position="466"/>
    </location>
</feature>
<name>A0A8H7AR21_9EURO</name>
<evidence type="ECO:0000256" key="7">
    <source>
        <dbReference type="SAM" id="MobiDB-lite"/>
    </source>
</evidence>
<evidence type="ECO:0000256" key="3">
    <source>
        <dbReference type="ARBA" id="ARBA00022741"/>
    </source>
</evidence>
<feature type="compositionally biased region" description="Polar residues" evidence="7">
    <location>
        <begin position="34"/>
        <end position="46"/>
    </location>
</feature>
<dbReference type="GO" id="GO:0034501">
    <property type="term" value="P:protein localization to kinetochore"/>
    <property type="evidence" value="ECO:0007669"/>
    <property type="project" value="TreeGrafter"/>
</dbReference>
<evidence type="ECO:0000313" key="9">
    <source>
        <dbReference type="EMBL" id="KAF7511476.1"/>
    </source>
</evidence>
<feature type="region of interest" description="Disordered" evidence="7">
    <location>
        <begin position="1"/>
        <end position="156"/>
    </location>
</feature>
<dbReference type="InterPro" id="IPR027084">
    <property type="entry name" value="Mps1_cat"/>
</dbReference>
<dbReference type="Pfam" id="PF00069">
    <property type="entry name" value="Pkinase"/>
    <property type="match status" value="1"/>
</dbReference>
<evidence type="ECO:0000259" key="8">
    <source>
        <dbReference type="PROSITE" id="PS50011"/>
    </source>
</evidence>
<dbReference type="Gene3D" id="1.10.510.10">
    <property type="entry name" value="Transferase(Phosphotransferase) domain 1"/>
    <property type="match status" value="1"/>
</dbReference>
<keyword evidence="4" id="KW-0418">Kinase</keyword>
<evidence type="ECO:0000256" key="6">
    <source>
        <dbReference type="PROSITE-ProRule" id="PRU10141"/>
    </source>
</evidence>
<dbReference type="CDD" id="cd14131">
    <property type="entry name" value="PKc_Mps1"/>
    <property type="match status" value="1"/>
</dbReference>
<feature type="compositionally biased region" description="Low complexity" evidence="7">
    <location>
        <begin position="115"/>
        <end position="129"/>
    </location>
</feature>
<accession>A0A8H7AR21</accession>
<dbReference type="GO" id="GO:0005634">
    <property type="term" value="C:nucleus"/>
    <property type="evidence" value="ECO:0007669"/>
    <property type="project" value="TreeGrafter"/>
</dbReference>
<dbReference type="PROSITE" id="PS00107">
    <property type="entry name" value="PROTEIN_KINASE_ATP"/>
    <property type="match status" value="1"/>
</dbReference>
<dbReference type="FunFam" id="3.30.200.20:FF:000131">
    <property type="entry name" value="Dual specificity protein kinase TTK"/>
    <property type="match status" value="1"/>
</dbReference>
<feature type="compositionally biased region" description="Basic and acidic residues" evidence="7">
    <location>
        <begin position="222"/>
        <end position="237"/>
    </location>
</feature>
<dbReference type="AlphaFoldDB" id="A0A8H7AR21"/>
<dbReference type="PROSITE" id="PS50011">
    <property type="entry name" value="PROTEIN_KINASE_DOM"/>
    <property type="match status" value="1"/>
</dbReference>
<feature type="binding site" evidence="6">
    <location>
        <position position="545"/>
    </location>
    <ligand>
        <name>ATP</name>
        <dbReference type="ChEBI" id="CHEBI:30616"/>
    </ligand>
</feature>
<feature type="region of interest" description="Disordered" evidence="7">
    <location>
        <begin position="174"/>
        <end position="439"/>
    </location>
</feature>
<organism evidence="9 10">
    <name type="scientific">Endocarpon pusillum</name>
    <dbReference type="NCBI Taxonomy" id="364733"/>
    <lineage>
        <taxon>Eukaryota</taxon>
        <taxon>Fungi</taxon>
        <taxon>Dikarya</taxon>
        <taxon>Ascomycota</taxon>
        <taxon>Pezizomycotina</taxon>
        <taxon>Eurotiomycetes</taxon>
        <taxon>Chaetothyriomycetidae</taxon>
        <taxon>Verrucariales</taxon>
        <taxon>Verrucariaceae</taxon>
        <taxon>Endocarpon</taxon>
    </lineage>
</organism>
<keyword evidence="10" id="KW-1185">Reference proteome</keyword>
<dbReference type="InterPro" id="IPR000719">
    <property type="entry name" value="Prot_kinase_dom"/>
</dbReference>
<feature type="domain" description="Protein kinase" evidence="8">
    <location>
        <begin position="517"/>
        <end position="800"/>
    </location>
</feature>
<dbReference type="SUPFAM" id="SSF56112">
    <property type="entry name" value="Protein kinase-like (PK-like)"/>
    <property type="match status" value="1"/>
</dbReference>
<sequence length="859" mass="93575">MAALASPSPIPISSSDWAGNGRDLYRRPSKRTLTRTTSGQLGSRRTSPLVLSAQAASRTVEERGAAKVSVGDSSDEEDLAPIKLSAEAREILGEEASQVSTSPGAGKVDDDSAQRRLALRQAERLGLAAKEAERSSGSPLPRAAQHGSGSRPQAAALGRDGSFFYKKIGDHGFGGQALDAITPAPQVRTVRINGSRSQTRSPPSSSPATQTQNGDYQTKLSSEPHDHDGSGGRRSDITPEDEVAPLGSTTVTKSRRGEEHGLPSTMRVKRTGKMTGTFLNGPVRRGMIRRQSEEEDVHPQTNDGFSHGSPGRSQDAEELDQGTIGESRSRSPAHRNVDINTQVKHHNASPPHPYVAFASSATIGPVKERAELKHEKLHSPEAASHQGPDPISHGSNQLSRSSSARVQRAFKVPPPPQMPPSHDQENEPPPTFKRSKPASSVLGVVNKVTVFGERNHNNATPATSSPPRKPLAPRSQNTPHRVAPPPPKMSVLEAATSNAGSTRSKKKVAWSVNGKLFTRLDCIGRGGSSRVYRVMAENYKMFALKRVNLEEADAASIIGYKGEIDLLRRLENVERVVRLFDYEINDEKGELKVLMEMGESDFNRMLNLQIKSENAKFDPSFTRHYWREMLECVQAVHDYGIVHSDLKPANFLVVQGRLKIIDFGIANAIQDNTVNVHRENQIGTPNYMSPEALVDCNAVNGRRDPKGQLLKIGKPSDVWSLGCILYQMVYGAPPFAHIANAHQRVMSIPNPKVAINFSATGVGGVPVPSGLLRILKRCLERDQSLRPTIPEMLSTSDPFLNPRELMAEQVAIDQPMLGQVLQKVVHYCRANPRNLPADGTLNEWAGTFLERIGRLDEGG</sequence>
<dbReference type="OrthoDB" id="20524at2759"/>
<feature type="compositionally biased region" description="Low complexity" evidence="7">
    <location>
        <begin position="195"/>
        <end position="212"/>
    </location>
</feature>
<evidence type="ECO:0000256" key="4">
    <source>
        <dbReference type="ARBA" id="ARBA00022777"/>
    </source>
</evidence>
<dbReference type="PROSITE" id="PS00108">
    <property type="entry name" value="PROTEIN_KINASE_ST"/>
    <property type="match status" value="1"/>
</dbReference>
<evidence type="ECO:0000256" key="1">
    <source>
        <dbReference type="ARBA" id="ARBA00022527"/>
    </source>
</evidence>
<dbReference type="Gene3D" id="3.30.200.20">
    <property type="entry name" value="Phosphorylase Kinase, domain 1"/>
    <property type="match status" value="1"/>
</dbReference>
<dbReference type="GO" id="GO:0004712">
    <property type="term" value="F:protein serine/threonine/tyrosine kinase activity"/>
    <property type="evidence" value="ECO:0007669"/>
    <property type="project" value="TreeGrafter"/>
</dbReference>
<feature type="compositionally biased region" description="Basic and acidic residues" evidence="7">
    <location>
        <begin position="366"/>
        <end position="379"/>
    </location>
</feature>
<proteinExistence type="predicted"/>
<dbReference type="GO" id="GO:0033316">
    <property type="term" value="P:meiotic spindle assembly checkpoint signaling"/>
    <property type="evidence" value="ECO:0007669"/>
    <property type="project" value="TreeGrafter"/>
</dbReference>
<dbReference type="PANTHER" id="PTHR22974">
    <property type="entry name" value="MIXED LINEAGE PROTEIN KINASE"/>
    <property type="match status" value="1"/>
</dbReference>
<dbReference type="GO" id="GO:0007094">
    <property type="term" value="P:mitotic spindle assembly checkpoint signaling"/>
    <property type="evidence" value="ECO:0007669"/>
    <property type="project" value="TreeGrafter"/>
</dbReference>
<comment type="caution">
    <text evidence="9">The sequence shown here is derived from an EMBL/GenBank/DDBJ whole genome shotgun (WGS) entry which is preliminary data.</text>
</comment>
<evidence type="ECO:0000256" key="5">
    <source>
        <dbReference type="ARBA" id="ARBA00022840"/>
    </source>
</evidence>
<dbReference type="InterPro" id="IPR011009">
    <property type="entry name" value="Kinase-like_dom_sf"/>
</dbReference>
<dbReference type="PANTHER" id="PTHR22974:SF21">
    <property type="entry name" value="DUAL SPECIFICITY PROTEIN KINASE TTK"/>
    <property type="match status" value="1"/>
</dbReference>
<dbReference type="GO" id="GO:0005524">
    <property type="term" value="F:ATP binding"/>
    <property type="evidence" value="ECO:0007669"/>
    <property type="project" value="UniProtKB-UniRule"/>
</dbReference>
<protein>
    <recommendedName>
        <fullName evidence="8">Protein kinase domain-containing protein</fullName>
    </recommendedName>
</protein>
<dbReference type="FunFam" id="1.10.510.10:FF:000377">
    <property type="entry name" value="Checkpoint protein kinase"/>
    <property type="match status" value="1"/>
</dbReference>
<reference evidence="9" key="1">
    <citation type="submission" date="2020-02" db="EMBL/GenBank/DDBJ databases">
        <authorList>
            <person name="Palmer J.M."/>
        </authorList>
    </citation>
    <scope>NUCLEOTIDE SEQUENCE</scope>
    <source>
        <strain evidence="9">EPUS1.4</strain>
        <tissue evidence="9">Thallus</tissue>
    </source>
</reference>
<dbReference type="EMBL" id="JAACFV010000020">
    <property type="protein sequence ID" value="KAF7511476.1"/>
    <property type="molecule type" value="Genomic_DNA"/>
</dbReference>
<gene>
    <name evidence="9" type="ORF">GJ744_004665</name>
</gene>